<evidence type="ECO:0000313" key="10">
    <source>
        <dbReference type="Proteomes" id="UP000596661"/>
    </source>
</evidence>
<dbReference type="OMA" id="EYHAWIT"/>
<dbReference type="SUPFAM" id="SSF52540">
    <property type="entry name" value="P-loop containing nucleoside triphosphate hydrolases"/>
    <property type="match status" value="1"/>
</dbReference>
<keyword evidence="2" id="KW-0547">Nucleotide-binding</keyword>
<keyword evidence="3" id="KW-0611">Plant defense</keyword>
<dbReference type="FunFam" id="1.10.10.10:FF:000322">
    <property type="entry name" value="Probable disease resistance protein At1g63360"/>
    <property type="match status" value="1"/>
</dbReference>
<feature type="domain" description="Disease resistance protein winged helix" evidence="7">
    <location>
        <begin position="405"/>
        <end position="453"/>
    </location>
</feature>
<sequence length="863" mass="99211">MAEMFLTPIIHSLIDLLKDEVGSIKGIRKKVESLKRELDIIQALLKDADAKANREDLISDAMKVWMKQLREEADHINDVIDEYRWHVVQGTTEKCGLNGFLLKIGGPIKALKSRYTISSQIEDIIQSLRQIKDVGQGFGLSRSLQGSGDKTWWREEHGDRFGAHFVEEDEEYVDIPLFQGQLKSFLLEGESARMIISLVGQGGIGKTTLAKKVYNEVKHKFEYHAWITVSQSYDMKILLKDMMGQIGLKSECIIFDDVWDTNFWEKMKYALPGNDNGSRVIITTRNEVVAPCDFVQKLETWSHDMAYELFSKKILGRDFKCLCPEELEKLSHKIIQKCQGLPLAIRAIAGLLSRKNVQSEWQKVLDNIDFEFKTNSQLTRIFQILSLSYHDLPYHLKPCFLYFGIFPEDYLIEKNKLCRLWISEGFVQARESKTAEEEAEGYINELVERSLVCFEILHGTVKVYSTATITNKIQQFTGVRSILLLNINGIELIDKSFWIALFKSSKLLKVLDFENAPLDYLPKEVGNLFQLRYLNLKDTNIKVLPESICNLHDLQYLNLENTQVDKLPKSIGKLRNLRFLNILYAFVWELPLEINKLCNLRQVFASRKEDTQANLSAVKIQEGFSYLENLEILMHVEVHQDVIGFINELKNLSNLKMLGVSNLTKETSRAICDVSKRLNHLHTLILSVGDVDEILDLEPISSSPPPLLHTLYLSGQLNKFPHCLLDFNNLMMLALRLSKLTQNPLKYLKDLPNLICLLLIDNSYEGEQLHFEEGSFPKLNEIRFRNLPELKFMKIDKGALPLLKVLIIESCPLIEEVPSGIQYLTKLKKLCIWNMPKPFVDRVLSNEGTDYSKIQHIPIVDII</sequence>
<protein>
    <submittedName>
        <fullName evidence="9">Uncharacterized protein</fullName>
    </submittedName>
</protein>
<dbReference type="InterPro" id="IPR044974">
    <property type="entry name" value="Disease_R_plants"/>
</dbReference>
<dbReference type="Pfam" id="PF23559">
    <property type="entry name" value="WHD_DRP"/>
    <property type="match status" value="1"/>
</dbReference>
<evidence type="ECO:0000259" key="8">
    <source>
        <dbReference type="Pfam" id="PF23598"/>
    </source>
</evidence>
<dbReference type="InterPro" id="IPR027417">
    <property type="entry name" value="P-loop_NTPase"/>
</dbReference>
<dbReference type="InterPro" id="IPR032675">
    <property type="entry name" value="LRR_dom_sf"/>
</dbReference>
<dbReference type="Gene3D" id="3.80.10.10">
    <property type="entry name" value="Ribonuclease Inhibitor"/>
    <property type="match status" value="1"/>
</dbReference>
<dbReference type="PANTHER" id="PTHR23155">
    <property type="entry name" value="DISEASE RESISTANCE PROTEIN RP"/>
    <property type="match status" value="1"/>
</dbReference>
<evidence type="ECO:0000256" key="3">
    <source>
        <dbReference type="ARBA" id="ARBA00022821"/>
    </source>
</evidence>
<reference evidence="9" key="1">
    <citation type="submission" date="2018-11" db="EMBL/GenBank/DDBJ databases">
        <authorList>
            <person name="Grassa J C."/>
        </authorList>
    </citation>
    <scope>NUCLEOTIDE SEQUENCE [LARGE SCALE GENOMIC DNA]</scope>
</reference>
<feature type="domain" description="Disease resistance N-terminal" evidence="6">
    <location>
        <begin position="6"/>
        <end position="91"/>
    </location>
</feature>
<dbReference type="Pfam" id="PF23598">
    <property type="entry name" value="LRR_14"/>
    <property type="match status" value="1"/>
</dbReference>
<dbReference type="InterPro" id="IPR058922">
    <property type="entry name" value="WHD_DRP"/>
</dbReference>
<dbReference type="InterPro" id="IPR002182">
    <property type="entry name" value="NB-ARC"/>
</dbReference>
<evidence type="ECO:0000259" key="6">
    <source>
        <dbReference type="Pfam" id="PF18052"/>
    </source>
</evidence>
<keyword evidence="1" id="KW-0677">Repeat</keyword>
<dbReference type="InterPro" id="IPR042197">
    <property type="entry name" value="Apaf_helical"/>
</dbReference>
<dbReference type="CDD" id="cd14798">
    <property type="entry name" value="RX-CC_like"/>
    <property type="match status" value="1"/>
</dbReference>
<reference evidence="9" key="2">
    <citation type="submission" date="2021-03" db="UniProtKB">
        <authorList>
            <consortium name="EnsemblPlants"/>
        </authorList>
    </citation>
    <scope>IDENTIFICATION</scope>
</reference>
<dbReference type="EnsemblPlants" id="evm.model.08.711">
    <property type="protein sequence ID" value="cds.evm.model.08.711"/>
    <property type="gene ID" value="evm.TU.08.711"/>
</dbReference>
<dbReference type="Gene3D" id="1.10.8.430">
    <property type="entry name" value="Helical domain of apoptotic protease-activating factors"/>
    <property type="match status" value="1"/>
</dbReference>
<dbReference type="EMBL" id="UZAU01000690">
    <property type="status" value="NOT_ANNOTATED_CDS"/>
    <property type="molecule type" value="Genomic_DNA"/>
</dbReference>
<evidence type="ECO:0000256" key="2">
    <source>
        <dbReference type="ARBA" id="ARBA00022741"/>
    </source>
</evidence>
<proteinExistence type="predicted"/>
<evidence type="ECO:0000259" key="7">
    <source>
        <dbReference type="Pfam" id="PF23559"/>
    </source>
</evidence>
<dbReference type="Proteomes" id="UP000596661">
    <property type="component" value="Chromosome 8"/>
</dbReference>
<dbReference type="Gene3D" id="1.10.10.10">
    <property type="entry name" value="Winged helix-like DNA-binding domain superfamily/Winged helix DNA-binding domain"/>
    <property type="match status" value="1"/>
</dbReference>
<keyword evidence="4" id="KW-0175">Coiled coil</keyword>
<dbReference type="Gramene" id="evm.model.08.711">
    <property type="protein sequence ID" value="cds.evm.model.08.711"/>
    <property type="gene ID" value="evm.TU.08.711"/>
</dbReference>
<dbReference type="InterPro" id="IPR038005">
    <property type="entry name" value="RX-like_CC"/>
</dbReference>
<name>A0A803QC48_CANSA</name>
<accession>A0A803QC48</accession>
<dbReference type="InterPro" id="IPR055414">
    <property type="entry name" value="LRR_R13L4/SHOC2-like"/>
</dbReference>
<evidence type="ECO:0000259" key="5">
    <source>
        <dbReference type="Pfam" id="PF00931"/>
    </source>
</evidence>
<dbReference type="GO" id="GO:0043531">
    <property type="term" value="F:ADP binding"/>
    <property type="evidence" value="ECO:0007669"/>
    <property type="project" value="InterPro"/>
</dbReference>
<dbReference type="AlphaFoldDB" id="A0A803QC48"/>
<dbReference type="Gene3D" id="1.20.5.4130">
    <property type="match status" value="1"/>
</dbReference>
<dbReference type="Gene3D" id="3.40.50.300">
    <property type="entry name" value="P-loop containing nucleotide triphosphate hydrolases"/>
    <property type="match status" value="2"/>
</dbReference>
<evidence type="ECO:0000313" key="9">
    <source>
        <dbReference type="EnsemblPlants" id="cds.evm.model.08.711"/>
    </source>
</evidence>
<feature type="domain" description="NB-ARC" evidence="5">
    <location>
        <begin position="181"/>
        <end position="249"/>
    </location>
</feature>
<organism evidence="9 10">
    <name type="scientific">Cannabis sativa</name>
    <name type="common">Hemp</name>
    <name type="synonym">Marijuana</name>
    <dbReference type="NCBI Taxonomy" id="3483"/>
    <lineage>
        <taxon>Eukaryota</taxon>
        <taxon>Viridiplantae</taxon>
        <taxon>Streptophyta</taxon>
        <taxon>Embryophyta</taxon>
        <taxon>Tracheophyta</taxon>
        <taxon>Spermatophyta</taxon>
        <taxon>Magnoliopsida</taxon>
        <taxon>eudicotyledons</taxon>
        <taxon>Gunneridae</taxon>
        <taxon>Pentapetalae</taxon>
        <taxon>rosids</taxon>
        <taxon>fabids</taxon>
        <taxon>Rosales</taxon>
        <taxon>Cannabaceae</taxon>
        <taxon>Cannabis</taxon>
    </lineage>
</organism>
<dbReference type="PANTHER" id="PTHR23155:SF1205">
    <property type="entry name" value="DISEASE RESISTANCE PROTEIN RPM1"/>
    <property type="match status" value="1"/>
</dbReference>
<evidence type="ECO:0000256" key="4">
    <source>
        <dbReference type="SAM" id="Coils"/>
    </source>
</evidence>
<feature type="domain" description="Disease resistance R13L4/SHOC-2-like LRR" evidence="8">
    <location>
        <begin position="547"/>
        <end position="829"/>
    </location>
</feature>
<dbReference type="InterPro" id="IPR041118">
    <property type="entry name" value="Rx_N"/>
</dbReference>
<evidence type="ECO:0000256" key="1">
    <source>
        <dbReference type="ARBA" id="ARBA00022737"/>
    </source>
</evidence>
<dbReference type="SUPFAM" id="SSF52058">
    <property type="entry name" value="L domain-like"/>
    <property type="match status" value="1"/>
</dbReference>
<dbReference type="GO" id="GO:0098542">
    <property type="term" value="P:defense response to other organism"/>
    <property type="evidence" value="ECO:0007669"/>
    <property type="project" value="TreeGrafter"/>
</dbReference>
<dbReference type="Pfam" id="PF18052">
    <property type="entry name" value="Rx_N"/>
    <property type="match status" value="1"/>
</dbReference>
<dbReference type="InterPro" id="IPR036388">
    <property type="entry name" value="WH-like_DNA-bd_sf"/>
</dbReference>
<dbReference type="Pfam" id="PF00931">
    <property type="entry name" value="NB-ARC"/>
    <property type="match status" value="2"/>
</dbReference>
<dbReference type="PRINTS" id="PR00364">
    <property type="entry name" value="DISEASERSIST"/>
</dbReference>
<feature type="domain" description="NB-ARC" evidence="5">
    <location>
        <begin position="252"/>
        <end position="315"/>
    </location>
</feature>
<keyword evidence="10" id="KW-1185">Reference proteome</keyword>
<feature type="coiled-coil region" evidence="4">
    <location>
        <begin position="24"/>
        <end position="51"/>
    </location>
</feature>